<accession>A0ABQ5ATQ4</accession>
<comment type="caution">
    <text evidence="5">The sequence shown here is derived from an EMBL/GenBank/DDBJ whole genome shotgun (WGS) entry which is preliminary data.</text>
</comment>
<dbReference type="InterPro" id="IPR019407">
    <property type="entry name" value="CTU2"/>
</dbReference>
<gene>
    <name evidence="5" type="ORF">Tco_0839624</name>
</gene>
<evidence type="ECO:0000256" key="3">
    <source>
        <dbReference type="SAM" id="MobiDB-lite"/>
    </source>
</evidence>
<proteinExistence type="predicted"/>
<dbReference type="Proteomes" id="UP001151760">
    <property type="component" value="Unassembled WGS sequence"/>
</dbReference>
<protein>
    <submittedName>
        <fullName evidence="5">Sodium/calcium exchanger NCL2-like protein</fullName>
    </submittedName>
</protein>
<dbReference type="PANTHER" id="PTHR20882:SF14">
    <property type="entry name" value="CYTOPLASMIC TRNA 2-THIOLATION PROTEIN 2"/>
    <property type="match status" value="1"/>
</dbReference>
<evidence type="ECO:0000256" key="2">
    <source>
        <dbReference type="ARBA" id="ARBA00022694"/>
    </source>
</evidence>
<evidence type="ECO:0000313" key="5">
    <source>
        <dbReference type="EMBL" id="GJT05162.1"/>
    </source>
</evidence>
<dbReference type="PANTHER" id="PTHR20882">
    <property type="entry name" value="CYTOPLASMIC TRNA 2-THIOLATION PROTEIN 2"/>
    <property type="match status" value="1"/>
</dbReference>
<name>A0ABQ5ATQ4_9ASTR</name>
<keyword evidence="4" id="KW-0812">Transmembrane</keyword>
<dbReference type="EMBL" id="BQNB010012565">
    <property type="protein sequence ID" value="GJT05162.1"/>
    <property type="molecule type" value="Genomic_DNA"/>
</dbReference>
<feature type="transmembrane region" description="Helical" evidence="4">
    <location>
        <begin position="134"/>
        <end position="153"/>
    </location>
</feature>
<evidence type="ECO:0000256" key="4">
    <source>
        <dbReference type="SAM" id="Phobius"/>
    </source>
</evidence>
<keyword evidence="1" id="KW-0963">Cytoplasm</keyword>
<reference evidence="5" key="2">
    <citation type="submission" date="2022-01" db="EMBL/GenBank/DDBJ databases">
        <authorList>
            <person name="Yamashiro T."/>
            <person name="Shiraishi A."/>
            <person name="Satake H."/>
            <person name="Nakayama K."/>
        </authorList>
    </citation>
    <scope>NUCLEOTIDE SEQUENCE</scope>
</reference>
<sequence>MSGGGCYKDNQEHKPPTTGDANNNHNQITCLKCNSPEATIFTGGGGGGRFCEDCFRNNLYGNFKLVVTSNAMISPLDKVLVAFSGGASLSSGGSGVLTHPETCYHAKVMFYSLIMFVVILLPSVYGVSYASQEYGIALVSVSASLICLFCYFCHKKRLEYAEVEQKVEVHVPFYDVQALMLDREKHLMIKQKELE</sequence>
<evidence type="ECO:0000256" key="1">
    <source>
        <dbReference type="ARBA" id="ARBA00022490"/>
    </source>
</evidence>
<feature type="region of interest" description="Disordered" evidence="3">
    <location>
        <begin position="1"/>
        <end position="21"/>
    </location>
</feature>
<dbReference type="InterPro" id="IPR014729">
    <property type="entry name" value="Rossmann-like_a/b/a_fold"/>
</dbReference>
<keyword evidence="6" id="KW-1185">Reference proteome</keyword>
<feature type="transmembrane region" description="Helical" evidence="4">
    <location>
        <begin position="108"/>
        <end position="128"/>
    </location>
</feature>
<dbReference type="Gene3D" id="3.40.50.620">
    <property type="entry name" value="HUPs"/>
    <property type="match status" value="1"/>
</dbReference>
<keyword evidence="2" id="KW-0819">tRNA processing</keyword>
<keyword evidence="4" id="KW-1133">Transmembrane helix</keyword>
<evidence type="ECO:0000313" key="6">
    <source>
        <dbReference type="Proteomes" id="UP001151760"/>
    </source>
</evidence>
<keyword evidence="4" id="KW-0472">Membrane</keyword>
<organism evidence="5 6">
    <name type="scientific">Tanacetum coccineum</name>
    <dbReference type="NCBI Taxonomy" id="301880"/>
    <lineage>
        <taxon>Eukaryota</taxon>
        <taxon>Viridiplantae</taxon>
        <taxon>Streptophyta</taxon>
        <taxon>Embryophyta</taxon>
        <taxon>Tracheophyta</taxon>
        <taxon>Spermatophyta</taxon>
        <taxon>Magnoliopsida</taxon>
        <taxon>eudicotyledons</taxon>
        <taxon>Gunneridae</taxon>
        <taxon>Pentapetalae</taxon>
        <taxon>asterids</taxon>
        <taxon>campanulids</taxon>
        <taxon>Asterales</taxon>
        <taxon>Asteraceae</taxon>
        <taxon>Asteroideae</taxon>
        <taxon>Anthemideae</taxon>
        <taxon>Anthemidinae</taxon>
        <taxon>Tanacetum</taxon>
    </lineage>
</organism>
<reference evidence="5" key="1">
    <citation type="journal article" date="2022" name="Int. J. Mol. Sci.">
        <title>Draft Genome of Tanacetum Coccineum: Genomic Comparison of Closely Related Tanacetum-Family Plants.</title>
        <authorList>
            <person name="Yamashiro T."/>
            <person name="Shiraishi A."/>
            <person name="Nakayama K."/>
            <person name="Satake H."/>
        </authorList>
    </citation>
    <scope>NUCLEOTIDE SEQUENCE</scope>
</reference>